<keyword evidence="4" id="KW-1185">Reference proteome</keyword>
<protein>
    <recommendedName>
        <fullName evidence="1">Fibrinogen C-terminal domain-containing protein</fullName>
    </recommendedName>
</protein>
<feature type="domain" description="Fibrinogen C-terminal" evidence="1">
    <location>
        <begin position="119"/>
        <end position="192"/>
    </location>
</feature>
<dbReference type="InterPro" id="IPR036056">
    <property type="entry name" value="Fibrinogen-like_C"/>
</dbReference>
<dbReference type="InParanoid" id="T1F8D2"/>
<dbReference type="EMBL" id="KB096743">
    <property type="protein sequence ID" value="ESO01710.1"/>
    <property type="molecule type" value="Genomic_DNA"/>
</dbReference>
<dbReference type="KEGG" id="hro:HELRODRAFT_174682"/>
<organism evidence="3 4">
    <name type="scientific">Helobdella robusta</name>
    <name type="common">Californian leech</name>
    <dbReference type="NCBI Taxonomy" id="6412"/>
    <lineage>
        <taxon>Eukaryota</taxon>
        <taxon>Metazoa</taxon>
        <taxon>Spiralia</taxon>
        <taxon>Lophotrochozoa</taxon>
        <taxon>Annelida</taxon>
        <taxon>Clitellata</taxon>
        <taxon>Hirudinea</taxon>
        <taxon>Rhynchobdellida</taxon>
        <taxon>Glossiphoniidae</taxon>
        <taxon>Helobdella</taxon>
    </lineage>
</organism>
<dbReference type="AlphaFoldDB" id="T1F8D2"/>
<dbReference type="HOGENOM" id="CLU_1236248_0_0_1"/>
<dbReference type="InterPro" id="IPR014716">
    <property type="entry name" value="Fibrinogen_a/b/g_C_1"/>
</dbReference>
<gene>
    <name evidence="3" type="primary">20205081</name>
    <name evidence="2" type="ORF">HELRODRAFT_174682</name>
</gene>
<dbReference type="RefSeq" id="XP_009020364.1">
    <property type="nucleotide sequence ID" value="XM_009022116.1"/>
</dbReference>
<dbReference type="PANTHER" id="PTHR19143:SF462">
    <property type="entry name" value="APPLE DOMAIN-CONTAINING PROTEIN"/>
    <property type="match status" value="1"/>
</dbReference>
<dbReference type="CTD" id="20205081"/>
<proteinExistence type="predicted"/>
<dbReference type="Gene3D" id="3.90.215.10">
    <property type="entry name" value="Gamma Fibrinogen, chain A, domain 1"/>
    <property type="match status" value="1"/>
</dbReference>
<reference evidence="2 4" key="2">
    <citation type="journal article" date="2013" name="Nature">
        <title>Insights into bilaterian evolution from three spiralian genomes.</title>
        <authorList>
            <person name="Simakov O."/>
            <person name="Marletaz F."/>
            <person name="Cho S.J."/>
            <person name="Edsinger-Gonzales E."/>
            <person name="Havlak P."/>
            <person name="Hellsten U."/>
            <person name="Kuo D.H."/>
            <person name="Larsson T."/>
            <person name="Lv J."/>
            <person name="Arendt D."/>
            <person name="Savage R."/>
            <person name="Osoegawa K."/>
            <person name="de Jong P."/>
            <person name="Grimwood J."/>
            <person name="Chapman J.A."/>
            <person name="Shapiro H."/>
            <person name="Aerts A."/>
            <person name="Otillar R.P."/>
            <person name="Terry A.Y."/>
            <person name="Boore J.L."/>
            <person name="Grigoriev I.V."/>
            <person name="Lindberg D.R."/>
            <person name="Seaver E.C."/>
            <person name="Weisblat D.A."/>
            <person name="Putnam N.H."/>
            <person name="Rokhsar D.S."/>
        </authorList>
    </citation>
    <scope>NUCLEOTIDE SEQUENCE</scope>
</reference>
<dbReference type="EMBL" id="AMQM01005000">
    <property type="status" value="NOT_ANNOTATED_CDS"/>
    <property type="molecule type" value="Genomic_DNA"/>
</dbReference>
<dbReference type="InterPro" id="IPR050373">
    <property type="entry name" value="Fibrinogen_C-term_domain"/>
</dbReference>
<evidence type="ECO:0000259" key="1">
    <source>
        <dbReference type="Pfam" id="PF00147"/>
    </source>
</evidence>
<dbReference type="Proteomes" id="UP000015101">
    <property type="component" value="Unassembled WGS sequence"/>
</dbReference>
<accession>T1F8D2</accession>
<dbReference type="SUPFAM" id="SSF56496">
    <property type="entry name" value="Fibrinogen C-terminal domain-like"/>
    <property type="match status" value="1"/>
</dbReference>
<name>T1F8D2_HELRO</name>
<sequence length="224" mass="24610">MCFASEPATVLTNIRSSLECSSKCSHYVSPTDGNITCNAFNYVSNNATRKSCNFPFTFNGGLFYSCSNSLPGVNNSCGLYMCLTGNRQLSVCLDPLAYTAVNQTVSLNITSFADSTPVTSVNGWIAIPQRIDGSLSFNKLRNSGFGIYDGNYWLGLEKMHMLTTSADYRLRFEVLVNGVWTSDENDHFVTSHTLNLHRIGQNTVQSNPAAAQQDKAPLTIRLSR</sequence>
<evidence type="ECO:0000313" key="3">
    <source>
        <dbReference type="EnsemblMetazoa" id="HelroP174682"/>
    </source>
</evidence>
<dbReference type="GO" id="GO:0005615">
    <property type="term" value="C:extracellular space"/>
    <property type="evidence" value="ECO:0000318"/>
    <property type="project" value="GO_Central"/>
</dbReference>
<dbReference type="GeneID" id="20205081"/>
<dbReference type="PANTHER" id="PTHR19143">
    <property type="entry name" value="FIBRINOGEN/TENASCIN/ANGIOPOEITIN"/>
    <property type="match status" value="1"/>
</dbReference>
<dbReference type="EnsemblMetazoa" id="HelroT174682">
    <property type="protein sequence ID" value="HelroP174682"/>
    <property type="gene ID" value="HelroG174682"/>
</dbReference>
<evidence type="ECO:0000313" key="2">
    <source>
        <dbReference type="EMBL" id="ESO01710.1"/>
    </source>
</evidence>
<dbReference type="Pfam" id="PF00147">
    <property type="entry name" value="Fibrinogen_C"/>
    <property type="match status" value="1"/>
</dbReference>
<reference evidence="3" key="3">
    <citation type="submission" date="2015-06" db="UniProtKB">
        <authorList>
            <consortium name="EnsemblMetazoa"/>
        </authorList>
    </citation>
    <scope>IDENTIFICATION</scope>
</reference>
<evidence type="ECO:0000313" key="4">
    <source>
        <dbReference type="Proteomes" id="UP000015101"/>
    </source>
</evidence>
<reference evidence="4" key="1">
    <citation type="submission" date="2012-12" db="EMBL/GenBank/DDBJ databases">
        <authorList>
            <person name="Hellsten U."/>
            <person name="Grimwood J."/>
            <person name="Chapman J.A."/>
            <person name="Shapiro H."/>
            <person name="Aerts A."/>
            <person name="Otillar R.P."/>
            <person name="Terry A.Y."/>
            <person name="Boore J.L."/>
            <person name="Simakov O."/>
            <person name="Marletaz F."/>
            <person name="Cho S.-J."/>
            <person name="Edsinger-Gonzales E."/>
            <person name="Havlak P."/>
            <person name="Kuo D.-H."/>
            <person name="Larsson T."/>
            <person name="Lv J."/>
            <person name="Arendt D."/>
            <person name="Savage R."/>
            <person name="Osoegawa K."/>
            <person name="de Jong P."/>
            <person name="Lindberg D.R."/>
            <person name="Seaver E.C."/>
            <person name="Weisblat D.A."/>
            <person name="Putnam N.H."/>
            <person name="Grigoriev I.V."/>
            <person name="Rokhsar D.S."/>
        </authorList>
    </citation>
    <scope>NUCLEOTIDE SEQUENCE</scope>
</reference>
<dbReference type="InterPro" id="IPR002181">
    <property type="entry name" value="Fibrinogen_a/b/g_C_dom"/>
</dbReference>